<dbReference type="Pfam" id="PF13181">
    <property type="entry name" value="TPR_8"/>
    <property type="match status" value="1"/>
</dbReference>
<dbReference type="AlphaFoldDB" id="A0AAV8TUL2"/>
<keyword evidence="6" id="KW-1185">Reference proteome</keyword>
<organism evidence="5 6">
    <name type="scientific">Erythroxylum novogranatense</name>
    <dbReference type="NCBI Taxonomy" id="1862640"/>
    <lineage>
        <taxon>Eukaryota</taxon>
        <taxon>Viridiplantae</taxon>
        <taxon>Streptophyta</taxon>
        <taxon>Embryophyta</taxon>
        <taxon>Tracheophyta</taxon>
        <taxon>Spermatophyta</taxon>
        <taxon>Magnoliopsida</taxon>
        <taxon>eudicotyledons</taxon>
        <taxon>Gunneridae</taxon>
        <taxon>Pentapetalae</taxon>
        <taxon>rosids</taxon>
        <taxon>fabids</taxon>
        <taxon>Malpighiales</taxon>
        <taxon>Erythroxylaceae</taxon>
        <taxon>Erythroxylum</taxon>
    </lineage>
</organism>
<dbReference type="EMBL" id="JAIWQS010000003">
    <property type="protein sequence ID" value="KAJ8769604.1"/>
    <property type="molecule type" value="Genomic_DNA"/>
</dbReference>
<dbReference type="Pfam" id="PF07719">
    <property type="entry name" value="TPR_2"/>
    <property type="match status" value="1"/>
</dbReference>
<evidence type="ECO:0000256" key="1">
    <source>
        <dbReference type="ARBA" id="ARBA00022737"/>
    </source>
</evidence>
<keyword evidence="1" id="KW-0677">Repeat</keyword>
<gene>
    <name evidence="5" type="ORF">K2173_005207</name>
</gene>
<feature type="region of interest" description="Disordered" evidence="4">
    <location>
        <begin position="29"/>
        <end position="118"/>
    </location>
</feature>
<feature type="compositionally biased region" description="Basic and acidic residues" evidence="4">
    <location>
        <begin position="39"/>
        <end position="54"/>
    </location>
</feature>
<dbReference type="SMART" id="SM00028">
    <property type="entry name" value="TPR"/>
    <property type="match status" value="7"/>
</dbReference>
<evidence type="ECO:0000313" key="6">
    <source>
        <dbReference type="Proteomes" id="UP001159364"/>
    </source>
</evidence>
<dbReference type="Proteomes" id="UP001159364">
    <property type="component" value="Linkage Group LG03"/>
</dbReference>
<keyword evidence="2 3" id="KW-0802">TPR repeat</keyword>
<dbReference type="PANTHER" id="PTHR46050">
    <property type="entry name" value="TPR REPEAT-CONTAINING THIOREDOXIN"/>
    <property type="match status" value="1"/>
</dbReference>
<accession>A0AAV8TUL2</accession>
<sequence>MGDGSPEKKSGCGLLSAVFGRRSFWLRKSTSTGSLSNGKEFHKTPNDPCRRRSGSDGAAFLNNSGISDRSQKPISNVPNHPKLPPAQVQYKKLASETTKASSNHGQVKQNQVQGGGQVRKIPKEAIGISGELESMLAERQKFKGNGSNLVRASSSNFMLCGNLGNLGQPGGGNTNSYDVLDNLAKTKEKNINPNRVMGSVMKNEEKPSADQSGSLCRALSTRMDPEQLKIMGNEDYKNGNFAEALAFYDAAIALDPNKASYRSNKSAALTALGKLLEAVFECREAIRIEPRYQRSHQRLANLYLRLGDAEKAIYHYRQAGPEADPDDISKAKGLQVRLSKCTEARKQRDWNTLVKEAGAAISAGADSAPQINALQAEALIKLRKHQEAEAALRKSPHFDVDACTRYFGPIGSANLLMVRAQVDLAIGRFDDALAAAQRATKLDRNNKEANAVLRRIRGVSTARSNGNNLFKAGRYSEACVAYGEGLEHDPYNSVLLCNRAACRSKLNQYEKAIEDCNSAFNLRPDYAKALLRRADCYAKLGKWEASVQDYEILQKEAPEDEDVRRGLMDAKAHLTS</sequence>
<dbReference type="InterPro" id="IPR013105">
    <property type="entry name" value="TPR_2"/>
</dbReference>
<dbReference type="InterPro" id="IPR019734">
    <property type="entry name" value="TPR_rpt"/>
</dbReference>
<dbReference type="SUPFAM" id="SSF48452">
    <property type="entry name" value="TPR-like"/>
    <property type="match status" value="2"/>
</dbReference>
<evidence type="ECO:0000256" key="2">
    <source>
        <dbReference type="ARBA" id="ARBA00022803"/>
    </source>
</evidence>
<protein>
    <recommendedName>
        <fullName evidence="7">Inactive TPR repeat-containing thioredoxin TTL3-like</fullName>
    </recommendedName>
</protein>
<feature type="compositionally biased region" description="Polar residues" evidence="4">
    <location>
        <begin position="61"/>
        <end position="78"/>
    </location>
</feature>
<evidence type="ECO:0000313" key="5">
    <source>
        <dbReference type="EMBL" id="KAJ8769604.1"/>
    </source>
</evidence>
<evidence type="ECO:0000256" key="3">
    <source>
        <dbReference type="PROSITE-ProRule" id="PRU00339"/>
    </source>
</evidence>
<dbReference type="InterPro" id="IPR011990">
    <property type="entry name" value="TPR-like_helical_dom_sf"/>
</dbReference>
<dbReference type="Pfam" id="PF13174">
    <property type="entry name" value="TPR_6"/>
    <property type="match status" value="1"/>
</dbReference>
<evidence type="ECO:0008006" key="7">
    <source>
        <dbReference type="Google" id="ProtNLM"/>
    </source>
</evidence>
<feature type="repeat" description="TPR" evidence="3">
    <location>
        <begin position="225"/>
        <end position="258"/>
    </location>
</feature>
<feature type="compositionally biased region" description="Polar residues" evidence="4">
    <location>
        <begin position="95"/>
        <end position="104"/>
    </location>
</feature>
<dbReference type="GO" id="GO:0005737">
    <property type="term" value="C:cytoplasm"/>
    <property type="evidence" value="ECO:0007669"/>
    <property type="project" value="TreeGrafter"/>
</dbReference>
<dbReference type="Gene3D" id="1.25.40.10">
    <property type="entry name" value="Tetratricopeptide repeat domain"/>
    <property type="match status" value="1"/>
</dbReference>
<name>A0AAV8TUL2_9ROSI</name>
<proteinExistence type="predicted"/>
<reference evidence="5 6" key="1">
    <citation type="submission" date="2021-09" db="EMBL/GenBank/DDBJ databases">
        <title>Genomic insights and catalytic innovation underlie evolution of tropane alkaloids biosynthesis.</title>
        <authorList>
            <person name="Wang Y.-J."/>
            <person name="Tian T."/>
            <person name="Huang J.-P."/>
            <person name="Huang S.-X."/>
        </authorList>
    </citation>
    <scope>NUCLEOTIDE SEQUENCE [LARGE SCALE GENOMIC DNA]</scope>
    <source>
        <strain evidence="5">KIB-2018</strain>
        <tissue evidence="5">Leaf</tissue>
    </source>
</reference>
<comment type="caution">
    <text evidence="5">The sequence shown here is derived from an EMBL/GenBank/DDBJ whole genome shotgun (WGS) entry which is preliminary data.</text>
</comment>
<dbReference type="InterPro" id="IPR044534">
    <property type="entry name" value="TTL1-4"/>
</dbReference>
<dbReference type="PROSITE" id="PS50005">
    <property type="entry name" value="TPR"/>
    <property type="match status" value="1"/>
</dbReference>
<dbReference type="Pfam" id="PF13431">
    <property type="entry name" value="TPR_17"/>
    <property type="match status" value="1"/>
</dbReference>
<evidence type="ECO:0000256" key="4">
    <source>
        <dbReference type="SAM" id="MobiDB-lite"/>
    </source>
</evidence>
<dbReference type="PANTHER" id="PTHR46050:SF7">
    <property type="entry name" value="TETRATRICOPEPTIDE REPEAT (TPR)-LIKE SUPERFAMILY PROTEIN"/>
    <property type="match status" value="1"/>
</dbReference>